<dbReference type="InterPro" id="IPR004369">
    <property type="entry name" value="Prolyl-tRNA_editing_YbaK/EbsC"/>
</dbReference>
<keyword evidence="2 4" id="KW-0648">Protein biosynthesis</keyword>
<reference evidence="6 7" key="1">
    <citation type="submission" date="2024-03" db="EMBL/GenBank/DDBJ databases">
        <title>Bacilli Hybrid Assemblies.</title>
        <authorList>
            <person name="Kovac J."/>
        </authorList>
    </citation>
    <scope>NUCLEOTIDE SEQUENCE [LARGE SCALE GENOMIC DNA]</scope>
    <source>
        <strain evidence="6 7">FSL R7-0666</strain>
    </source>
</reference>
<dbReference type="RefSeq" id="WP_343131647.1">
    <property type="nucleotide sequence ID" value="NZ_JBCITK010000001.1"/>
</dbReference>
<dbReference type="Gene3D" id="3.90.960.10">
    <property type="entry name" value="YbaK/aminoacyl-tRNA synthetase-associated domain"/>
    <property type="match status" value="1"/>
</dbReference>
<evidence type="ECO:0000256" key="2">
    <source>
        <dbReference type="ARBA" id="ARBA00022917"/>
    </source>
</evidence>
<dbReference type="Pfam" id="PF04073">
    <property type="entry name" value="tRNA_edit"/>
    <property type="match status" value="1"/>
</dbReference>
<comment type="similarity">
    <text evidence="1 4">Belongs to the prolyl-tRNA editing family. YbaK/EbsC subfamily.</text>
</comment>
<sequence length="158" mass="17150">MKKVKTNASRLLDQKNIPYSILQYETSDGKLDGISVAEKTNQDPNHVYKTLVTQGSSKQYYVLLVKVADELHLKNAAKAVNEKQLAMIPVKDIQSVTGYIRGGCSPIGMKRTFPTIIDESATTLGDIIISGGKIGVQLKLPVESLISITHATIAPLAK</sequence>
<keyword evidence="3 4" id="KW-0456">Lyase</keyword>
<evidence type="ECO:0000256" key="1">
    <source>
        <dbReference type="ARBA" id="ARBA00009798"/>
    </source>
</evidence>
<organism evidence="6 7">
    <name type="scientific">Alkalicoccobacillus gibsonii</name>
    <dbReference type="NCBI Taxonomy" id="79881"/>
    <lineage>
        <taxon>Bacteria</taxon>
        <taxon>Bacillati</taxon>
        <taxon>Bacillota</taxon>
        <taxon>Bacilli</taxon>
        <taxon>Bacillales</taxon>
        <taxon>Bacillaceae</taxon>
        <taxon>Alkalicoccobacillus</taxon>
    </lineage>
</organism>
<evidence type="ECO:0000313" key="6">
    <source>
        <dbReference type="EMBL" id="MEN0645041.1"/>
    </source>
</evidence>
<dbReference type="EC" id="4.2.-.-" evidence="4"/>
<dbReference type="EMBL" id="JBCITK010000001">
    <property type="protein sequence ID" value="MEN0645041.1"/>
    <property type="molecule type" value="Genomic_DNA"/>
</dbReference>
<dbReference type="InterPro" id="IPR036754">
    <property type="entry name" value="YbaK/aa-tRNA-synt-asso_dom_sf"/>
</dbReference>
<dbReference type="Proteomes" id="UP001418796">
    <property type="component" value="Unassembled WGS sequence"/>
</dbReference>
<keyword evidence="7" id="KW-1185">Reference proteome</keyword>
<name>A0ABU9VQ84_9BACI</name>
<dbReference type="SUPFAM" id="SSF55826">
    <property type="entry name" value="YbaK/ProRS associated domain"/>
    <property type="match status" value="1"/>
</dbReference>
<evidence type="ECO:0000313" key="7">
    <source>
        <dbReference type="Proteomes" id="UP001418796"/>
    </source>
</evidence>
<evidence type="ECO:0000259" key="5">
    <source>
        <dbReference type="Pfam" id="PF04073"/>
    </source>
</evidence>
<accession>A0ABU9VQ84</accession>
<dbReference type="CDD" id="cd00002">
    <property type="entry name" value="YbaK_deacylase"/>
    <property type="match status" value="1"/>
</dbReference>
<proteinExistence type="inferred from homology"/>
<feature type="domain" description="YbaK/aminoacyl-tRNA synthetase-associated" evidence="5">
    <location>
        <begin position="36"/>
        <end position="146"/>
    </location>
</feature>
<dbReference type="PIRSF" id="PIRSF006181">
    <property type="entry name" value="EbsC_YbaK"/>
    <property type="match status" value="1"/>
</dbReference>
<evidence type="ECO:0000256" key="3">
    <source>
        <dbReference type="ARBA" id="ARBA00023239"/>
    </source>
</evidence>
<dbReference type="InterPro" id="IPR007214">
    <property type="entry name" value="YbaK/aa-tRNA-synth-assoc-dom"/>
</dbReference>
<dbReference type="PANTHER" id="PTHR30411:SF0">
    <property type="entry name" value="CYS-TRNA(PRO)_CYS-TRNA(CYS) DEACYLASE YBAK"/>
    <property type="match status" value="1"/>
</dbReference>
<dbReference type="PANTHER" id="PTHR30411">
    <property type="entry name" value="CYTOPLASMIC PROTEIN"/>
    <property type="match status" value="1"/>
</dbReference>
<protein>
    <recommendedName>
        <fullName evidence="4">Cys-tRNA(Pro)/Cys-tRNA(Cys) deacylase</fullName>
        <ecNumber evidence="4">4.2.-.-</ecNumber>
    </recommendedName>
</protein>
<evidence type="ECO:0000256" key="4">
    <source>
        <dbReference type="PIRNR" id="PIRNR006181"/>
    </source>
</evidence>
<gene>
    <name evidence="6" type="primary">ybaK</name>
    <name evidence="6" type="ORF">MKY91_17930</name>
</gene>
<comment type="caution">
    <text evidence="6">The sequence shown here is derived from an EMBL/GenBank/DDBJ whole genome shotgun (WGS) entry which is preliminary data.</text>
</comment>
<dbReference type="NCBIfam" id="TIGR00011">
    <property type="entry name" value="YbaK_EbsC"/>
    <property type="match status" value="1"/>
</dbReference>